<dbReference type="KEGG" id="rter:IDM49_00660"/>
<keyword evidence="3" id="KW-0378">Hydrolase</keyword>
<evidence type="ECO:0000313" key="6">
    <source>
        <dbReference type="Proteomes" id="UP000516404"/>
    </source>
</evidence>
<dbReference type="Gene3D" id="3.40.600.10">
    <property type="entry name" value="DNA mismatch repair MutH/Restriction endonuclease, type II"/>
    <property type="match status" value="2"/>
</dbReference>
<keyword evidence="1" id="KW-0540">Nuclease</keyword>
<evidence type="ECO:0000256" key="3">
    <source>
        <dbReference type="ARBA" id="ARBA00022801"/>
    </source>
</evidence>
<dbReference type="InterPro" id="IPR011335">
    <property type="entry name" value="Restrct_endonuc-II-like"/>
</dbReference>
<dbReference type="GO" id="GO:0004519">
    <property type="term" value="F:endonuclease activity"/>
    <property type="evidence" value="ECO:0007669"/>
    <property type="project" value="UniProtKB-KW"/>
</dbReference>
<evidence type="ECO:0000256" key="2">
    <source>
        <dbReference type="ARBA" id="ARBA00022759"/>
    </source>
</evidence>
<evidence type="ECO:0000259" key="4">
    <source>
        <dbReference type="SMART" id="SM00927"/>
    </source>
</evidence>
<feature type="domain" description="DNA mismatch repair MutH/Type II restriction enzyme Sau3AI" evidence="4">
    <location>
        <begin position="76"/>
        <end position="187"/>
    </location>
</feature>
<keyword evidence="2 5" id="KW-0255">Endonuclease</keyword>
<organism evidence="5 6">
    <name type="scientific">Rothia terrae</name>
    <dbReference type="NCBI Taxonomy" id="396015"/>
    <lineage>
        <taxon>Bacteria</taxon>
        <taxon>Bacillati</taxon>
        <taxon>Actinomycetota</taxon>
        <taxon>Actinomycetes</taxon>
        <taxon>Micrococcales</taxon>
        <taxon>Micrococcaceae</taxon>
        <taxon>Rothia</taxon>
    </lineage>
</organism>
<dbReference type="RefSeq" id="WP_190724663.1">
    <property type="nucleotide sequence ID" value="NZ_CP061539.1"/>
</dbReference>
<reference evidence="5 6" key="1">
    <citation type="submission" date="2020-09" db="EMBL/GenBank/DDBJ databases">
        <title>Investigation of environmental microbes.</title>
        <authorList>
            <person name="Ou Y."/>
            <person name="Kang Q."/>
        </authorList>
    </citation>
    <scope>NUCLEOTIDE SEQUENCE [LARGE SCALE GENOMIC DNA]</scope>
    <source>
        <strain evidence="5 6">KJZ-14</strain>
    </source>
</reference>
<protein>
    <submittedName>
        <fullName evidence="5">Restriction endonuclease</fullName>
    </submittedName>
</protein>
<dbReference type="SMART" id="SM00927">
    <property type="entry name" value="MutH"/>
    <property type="match status" value="1"/>
</dbReference>
<keyword evidence="6" id="KW-1185">Reference proteome</keyword>
<name>A0A7H2BDW2_9MICC</name>
<dbReference type="AlphaFoldDB" id="A0A7H2BDW2"/>
<evidence type="ECO:0000256" key="1">
    <source>
        <dbReference type="ARBA" id="ARBA00022722"/>
    </source>
</evidence>
<dbReference type="GeneID" id="96622732"/>
<dbReference type="Pfam" id="PF02976">
    <property type="entry name" value="MutH"/>
    <property type="match status" value="1"/>
</dbReference>
<proteinExistence type="predicted"/>
<dbReference type="Proteomes" id="UP000516404">
    <property type="component" value="Chromosome"/>
</dbReference>
<dbReference type="NCBIfam" id="NF040973">
    <property type="entry name" value="restrict_Sau3AI"/>
    <property type="match status" value="1"/>
</dbReference>
<dbReference type="InterPro" id="IPR011337">
    <property type="entry name" value="DNA_rep_MutH/RE_typeII_Sau3AI"/>
</dbReference>
<dbReference type="CDD" id="cd22356">
    <property type="entry name" value="Sau3AI_N-like"/>
    <property type="match status" value="1"/>
</dbReference>
<dbReference type="EMBL" id="CP061539">
    <property type="protein sequence ID" value="QNV37858.1"/>
    <property type="molecule type" value="Genomic_DNA"/>
</dbReference>
<gene>
    <name evidence="5" type="ORF">IDM49_00660</name>
</gene>
<dbReference type="InterPro" id="IPR037057">
    <property type="entry name" value="DNA_rep_MutH/T2_RE_sf"/>
</dbReference>
<evidence type="ECO:0000313" key="5">
    <source>
        <dbReference type="EMBL" id="QNV37858.1"/>
    </source>
</evidence>
<dbReference type="CDD" id="cd22355">
    <property type="entry name" value="Sau3AI_C"/>
    <property type="match status" value="1"/>
</dbReference>
<dbReference type="GO" id="GO:0003677">
    <property type="term" value="F:DNA binding"/>
    <property type="evidence" value="ECO:0007669"/>
    <property type="project" value="InterPro"/>
</dbReference>
<accession>A0A7H2BDW2</accession>
<dbReference type="REBASE" id="454017">
    <property type="entry name" value="RteKJZ14ORF655P"/>
</dbReference>
<sequence>MMIDDKLKQQMLNQLTELKKANFANAQEILEYAKLLRDRTFKEVVELGFHTLLPEATYNDANRKGGMGNLLEEHYFGYTANSLAEPDFKEAGVELKVSPIEPYTPQRGEKKGIKTLKAGERLVLSMIPNNKEIAEEYEDSTLAAKSQNILLVNYERDRSLPSKDLQKIKMVNLFAPSPEDLKIIADDYRIISSYIREGRAHELSEGLTKYLGACTKGATAKRSLRSQFYPFTHKDGTEEFIPAKSRAFSFKQSYMTAVVQKFKEEQDAADKLIESPSDLDHSSLEEIALSKVNKFVGWEAQQICDEIAPDVELLTEKNGINKSGYRSLAMRILGSKTGKIEEFEKAGIAVRVVRLNRASRPAEDIKLGTISFSQFADGMEWEDTDWYEMLTTPKYMFIVFQESEQGVYVLRGGMFWNVPMSDVGGEAFSENQTLTAYGYWKDAARKANEGVVFTPQKSSWANNFLNASEHPVCHLRPSANKAAYRFADGKEVGNVERDAERLPDGQYMTRQALWLNKDYIKCVISSSGLLR</sequence>
<dbReference type="SUPFAM" id="SSF52980">
    <property type="entry name" value="Restriction endonuclease-like"/>
    <property type="match status" value="2"/>
</dbReference>
<dbReference type="GO" id="GO:0016787">
    <property type="term" value="F:hydrolase activity"/>
    <property type="evidence" value="ECO:0007669"/>
    <property type="project" value="UniProtKB-KW"/>
</dbReference>